<dbReference type="EMBL" id="SHMP01000003">
    <property type="protein sequence ID" value="RZV12036.1"/>
    <property type="molecule type" value="Genomic_DNA"/>
</dbReference>
<evidence type="ECO:0000256" key="3">
    <source>
        <dbReference type="ARBA" id="ARBA00009916"/>
    </source>
</evidence>
<dbReference type="PANTHER" id="PTHR11101">
    <property type="entry name" value="PHOSPHATE TRANSPORTER"/>
    <property type="match status" value="1"/>
</dbReference>
<comment type="similarity">
    <text evidence="3 9">Belongs to the inorganic phosphate transporter (PiT) (TC 2.A.20) family.</text>
</comment>
<dbReference type="PANTHER" id="PTHR11101:SF80">
    <property type="entry name" value="PHOSPHATE TRANSPORTER"/>
    <property type="match status" value="1"/>
</dbReference>
<feature type="region of interest" description="Disordered" evidence="10">
    <location>
        <begin position="375"/>
        <end position="400"/>
    </location>
</feature>
<gene>
    <name evidence="11" type="ORF">BDK88_0926</name>
</gene>
<feature type="transmembrane region" description="Helical" evidence="9">
    <location>
        <begin position="277"/>
        <end position="296"/>
    </location>
</feature>
<feature type="transmembrane region" description="Helical" evidence="9">
    <location>
        <begin position="332"/>
        <end position="351"/>
    </location>
</feature>
<comment type="caution">
    <text evidence="11">The sequence shown here is derived from an EMBL/GenBank/DDBJ whole genome shotgun (WGS) entry which is preliminary data.</text>
</comment>
<feature type="transmembrane region" description="Helical" evidence="9">
    <location>
        <begin position="240"/>
        <end position="257"/>
    </location>
</feature>
<comment type="function">
    <text evidence="1">Potential transporter for phosphate.</text>
</comment>
<protein>
    <recommendedName>
        <fullName evidence="9">Phosphate transporter</fullName>
    </recommendedName>
</protein>
<keyword evidence="4 9" id="KW-0813">Transport</keyword>
<keyword evidence="5 9" id="KW-0592">Phosphate transport</keyword>
<feature type="transmembrane region" description="Helical" evidence="9">
    <location>
        <begin position="78"/>
        <end position="100"/>
    </location>
</feature>
<feature type="compositionally biased region" description="Basic and acidic residues" evidence="10">
    <location>
        <begin position="10"/>
        <end position="19"/>
    </location>
</feature>
<dbReference type="InterPro" id="IPR001204">
    <property type="entry name" value="Phos_transporter"/>
</dbReference>
<dbReference type="GO" id="GO:0016020">
    <property type="term" value="C:membrane"/>
    <property type="evidence" value="ECO:0007669"/>
    <property type="project" value="UniProtKB-SubCell"/>
</dbReference>
<feature type="transmembrane region" description="Helical" evidence="9">
    <location>
        <begin position="308"/>
        <end position="326"/>
    </location>
</feature>
<organism evidence="11 12">
    <name type="scientific">Natrinema hispanicum</name>
    <dbReference type="NCBI Taxonomy" id="392421"/>
    <lineage>
        <taxon>Archaea</taxon>
        <taxon>Methanobacteriati</taxon>
        <taxon>Methanobacteriota</taxon>
        <taxon>Stenosarchaea group</taxon>
        <taxon>Halobacteria</taxon>
        <taxon>Halobacteriales</taxon>
        <taxon>Natrialbaceae</taxon>
        <taxon>Natrinema</taxon>
    </lineage>
</organism>
<dbReference type="Pfam" id="PF01384">
    <property type="entry name" value="PHO4"/>
    <property type="match status" value="1"/>
</dbReference>
<dbReference type="AlphaFoldDB" id="A0A482YC80"/>
<evidence type="ECO:0000256" key="1">
    <source>
        <dbReference type="ARBA" id="ARBA00001981"/>
    </source>
</evidence>
<evidence type="ECO:0000313" key="11">
    <source>
        <dbReference type="EMBL" id="RZV12036.1"/>
    </source>
</evidence>
<name>A0A482YC80_9EURY</name>
<evidence type="ECO:0000256" key="5">
    <source>
        <dbReference type="ARBA" id="ARBA00022592"/>
    </source>
</evidence>
<dbReference type="GO" id="GO:0005315">
    <property type="term" value="F:phosphate transmembrane transporter activity"/>
    <property type="evidence" value="ECO:0007669"/>
    <property type="project" value="InterPro"/>
</dbReference>
<evidence type="ECO:0000256" key="7">
    <source>
        <dbReference type="ARBA" id="ARBA00022989"/>
    </source>
</evidence>
<keyword evidence="6 9" id="KW-0812">Transmembrane</keyword>
<dbReference type="GO" id="GO:0035435">
    <property type="term" value="P:phosphate ion transmembrane transport"/>
    <property type="evidence" value="ECO:0007669"/>
    <property type="project" value="TreeGrafter"/>
</dbReference>
<feature type="transmembrane region" description="Helical" evidence="9">
    <location>
        <begin position="49"/>
        <end position="66"/>
    </location>
</feature>
<sequence>MAVSNRVGRLRGELDRSSDGGDAGATIGDHGRQSHFYGHTGRVPCVTEVLLIVGILTAIFVGYNIGGSTTGPAFGPAVGANVITKVMAAGLMSVFFFLGAYTIGPKVVTTLGEELVTDTAIFTLRSNVAVLFFIGGALFIGNYAGVPASTSMTAVGAIAALGMATGELNWDVLGEIVVWWVVAPIVGFWVAGVVGRYFYPRINAWVAIEEKEGGRPMVSINRSGLVPRLQFGVDADRREITGALTVVAIGCLMGFSSGTSNIANAIAPIYGTGDVDMTTLILIGSAAVAVGCFTIARRTLDTLGNDITNLPLTAAIVVAVISSGIVIGLSSIGVPASFVVIATMSIVGLGWGRATRTTTLSGVRAGEETRVSVGALTAEEEGERSPEIGEEEPEDIPQASDLFDPSTTARVILMQNVVPAISTVGAYLTFRFLPIFGF</sequence>
<keyword evidence="7 9" id="KW-1133">Transmembrane helix</keyword>
<feature type="region of interest" description="Disordered" evidence="10">
    <location>
        <begin position="1"/>
        <end position="25"/>
    </location>
</feature>
<evidence type="ECO:0000256" key="10">
    <source>
        <dbReference type="SAM" id="MobiDB-lite"/>
    </source>
</evidence>
<evidence type="ECO:0000256" key="4">
    <source>
        <dbReference type="ARBA" id="ARBA00022448"/>
    </source>
</evidence>
<evidence type="ECO:0000256" key="9">
    <source>
        <dbReference type="RuleBase" id="RU363058"/>
    </source>
</evidence>
<keyword evidence="8 9" id="KW-0472">Membrane</keyword>
<accession>A0A482YC80</accession>
<evidence type="ECO:0000313" key="12">
    <source>
        <dbReference type="Proteomes" id="UP000291097"/>
    </source>
</evidence>
<reference evidence="11 12" key="1">
    <citation type="submission" date="2019-02" db="EMBL/GenBank/DDBJ databases">
        <title>Genomic Encyclopedia of Archaeal and Bacterial Type Strains, Phase II (KMG-II): from individual species to whole genera.</title>
        <authorList>
            <person name="Goeker M."/>
        </authorList>
    </citation>
    <scope>NUCLEOTIDE SEQUENCE [LARGE SCALE GENOMIC DNA]</scope>
    <source>
        <strain evidence="11 12">DSM 18328</strain>
    </source>
</reference>
<comment type="subcellular location">
    <subcellularLocation>
        <location evidence="2 9">Membrane</location>
        <topology evidence="2 9">Multi-pass membrane protein</topology>
    </subcellularLocation>
</comment>
<feature type="transmembrane region" description="Helical" evidence="9">
    <location>
        <begin position="176"/>
        <end position="199"/>
    </location>
</feature>
<evidence type="ECO:0000256" key="8">
    <source>
        <dbReference type="ARBA" id="ARBA00023136"/>
    </source>
</evidence>
<evidence type="ECO:0000256" key="2">
    <source>
        <dbReference type="ARBA" id="ARBA00004141"/>
    </source>
</evidence>
<evidence type="ECO:0000256" key="6">
    <source>
        <dbReference type="ARBA" id="ARBA00022692"/>
    </source>
</evidence>
<feature type="compositionally biased region" description="Acidic residues" evidence="10">
    <location>
        <begin position="378"/>
        <end position="395"/>
    </location>
</feature>
<proteinExistence type="inferred from homology"/>
<feature type="transmembrane region" description="Helical" evidence="9">
    <location>
        <begin position="120"/>
        <end position="140"/>
    </location>
</feature>
<dbReference type="Proteomes" id="UP000291097">
    <property type="component" value="Unassembled WGS sequence"/>
</dbReference>